<dbReference type="PRINTS" id="PR00109">
    <property type="entry name" value="TYRKINASE"/>
</dbReference>
<dbReference type="AlphaFoldDB" id="A0A0K6FYS1"/>
<dbReference type="InterPro" id="IPR051681">
    <property type="entry name" value="Ser/Thr_Kinases-Pseudokinases"/>
</dbReference>
<evidence type="ECO:0000259" key="3">
    <source>
        <dbReference type="PROSITE" id="PS50011"/>
    </source>
</evidence>
<dbReference type="Proteomes" id="UP000044841">
    <property type="component" value="Unassembled WGS sequence"/>
</dbReference>
<keyword evidence="5" id="KW-1185">Reference proteome</keyword>
<dbReference type="InterPro" id="IPR000719">
    <property type="entry name" value="Prot_kinase_dom"/>
</dbReference>
<dbReference type="EMBL" id="CYGV01001218">
    <property type="protein sequence ID" value="CUA71142.1"/>
    <property type="molecule type" value="Genomic_DNA"/>
</dbReference>
<dbReference type="SUPFAM" id="SSF56112">
    <property type="entry name" value="Protein kinase-like (PK-like)"/>
    <property type="match status" value="1"/>
</dbReference>
<keyword evidence="2" id="KW-0067">ATP-binding</keyword>
<dbReference type="PANTHER" id="PTHR44329:SF298">
    <property type="entry name" value="MIXED LINEAGE KINASE DOMAIN-LIKE PROTEIN"/>
    <property type="match status" value="1"/>
</dbReference>
<accession>A0A0K6FYS1</accession>
<feature type="domain" description="Protein kinase" evidence="3">
    <location>
        <begin position="1"/>
        <end position="198"/>
    </location>
</feature>
<evidence type="ECO:0000256" key="1">
    <source>
        <dbReference type="ARBA" id="ARBA00022741"/>
    </source>
</evidence>
<name>A0A0K6FYS1_9AGAM</name>
<keyword evidence="1" id="KW-0547">Nucleotide-binding</keyword>
<evidence type="ECO:0000256" key="2">
    <source>
        <dbReference type="ARBA" id="ARBA00022840"/>
    </source>
</evidence>
<dbReference type="SMART" id="SM00220">
    <property type="entry name" value="S_TKc"/>
    <property type="match status" value="1"/>
</dbReference>
<evidence type="ECO:0000313" key="5">
    <source>
        <dbReference type="Proteomes" id="UP000044841"/>
    </source>
</evidence>
<dbReference type="GO" id="GO:0004674">
    <property type="term" value="F:protein serine/threonine kinase activity"/>
    <property type="evidence" value="ECO:0007669"/>
    <property type="project" value="TreeGrafter"/>
</dbReference>
<dbReference type="PANTHER" id="PTHR44329">
    <property type="entry name" value="SERINE/THREONINE-PROTEIN KINASE TNNI3K-RELATED"/>
    <property type="match status" value="1"/>
</dbReference>
<dbReference type="Gene3D" id="1.10.510.10">
    <property type="entry name" value="Transferase(Phosphotransferase) domain 1"/>
    <property type="match status" value="1"/>
</dbReference>
<gene>
    <name evidence="4" type="ORF">RSOLAG22IIIB_09361</name>
</gene>
<sequence length="198" mass="22302">MVSPWMANGCITDYVVRNPNCNRLALCVQLADVIAYLHENNAVHGDIKGANVLVSDKGTVQVTDFGVSIADHQEIEFSMTSKSRGTQRWQAPEVLTAQTDSTREADVYALAMTMIEIYTGERPYGSTTFAQILIPVVNNGLRPPRPIRLLIDEVGNGVWDLMQYCWLPDPSERPTSNQVLEWLRYYLSLRTNTQAHSW</sequence>
<dbReference type="InterPro" id="IPR001245">
    <property type="entry name" value="Ser-Thr/Tyr_kinase_cat_dom"/>
</dbReference>
<dbReference type="GO" id="GO:0005524">
    <property type="term" value="F:ATP binding"/>
    <property type="evidence" value="ECO:0007669"/>
    <property type="project" value="UniProtKB-KW"/>
</dbReference>
<dbReference type="PROSITE" id="PS50011">
    <property type="entry name" value="PROTEIN_KINASE_DOM"/>
    <property type="match status" value="1"/>
</dbReference>
<evidence type="ECO:0000313" key="4">
    <source>
        <dbReference type="EMBL" id="CUA71142.1"/>
    </source>
</evidence>
<reference evidence="4 5" key="1">
    <citation type="submission" date="2015-07" db="EMBL/GenBank/DDBJ databases">
        <authorList>
            <person name="Noorani M."/>
        </authorList>
    </citation>
    <scope>NUCLEOTIDE SEQUENCE [LARGE SCALE GENOMIC DNA]</scope>
    <source>
        <strain evidence="4">BBA 69670</strain>
    </source>
</reference>
<dbReference type="InterPro" id="IPR011009">
    <property type="entry name" value="Kinase-like_dom_sf"/>
</dbReference>
<organism evidence="4 5">
    <name type="scientific">Rhizoctonia solani</name>
    <dbReference type="NCBI Taxonomy" id="456999"/>
    <lineage>
        <taxon>Eukaryota</taxon>
        <taxon>Fungi</taxon>
        <taxon>Dikarya</taxon>
        <taxon>Basidiomycota</taxon>
        <taxon>Agaricomycotina</taxon>
        <taxon>Agaricomycetes</taxon>
        <taxon>Cantharellales</taxon>
        <taxon>Ceratobasidiaceae</taxon>
        <taxon>Rhizoctonia</taxon>
    </lineage>
</organism>
<protein>
    <recommendedName>
        <fullName evidence="3">Protein kinase domain-containing protein</fullName>
    </recommendedName>
</protein>
<dbReference type="Pfam" id="PF07714">
    <property type="entry name" value="PK_Tyr_Ser-Thr"/>
    <property type="match status" value="1"/>
</dbReference>
<proteinExistence type="predicted"/>